<feature type="domain" description="Cell-division protein ZapC C-terminal" evidence="1">
    <location>
        <begin position="88"/>
        <end position="164"/>
    </location>
</feature>
<name>A0A8D4LNT3_9PAST</name>
<evidence type="ECO:0000313" key="2">
    <source>
        <dbReference type="EMBL" id="QDJ14530.1"/>
    </source>
</evidence>
<gene>
    <name evidence="2" type="ORF">CEP48_03460</name>
</gene>
<sequence length="178" mass="20585">MFFDELCKWQYDADKDCLTVLLSSKNSVKTTLKKHHLNHMGLQQNTCDLPDFELFSDFMRQLEVLNFNYRDCEMLAYSAVAANRFLVPNQPKSWYFHEQSTSLDPENKLARAMIKQDRRWCNFLIAAIDGAVATVLLLDNSLQLPGLTLSFGEPFRIFTNRLESSEIVTASHYYLQSA</sequence>
<dbReference type="EMBL" id="CP022011">
    <property type="protein sequence ID" value="QDJ14530.1"/>
    <property type="molecule type" value="Genomic_DNA"/>
</dbReference>
<dbReference type="RefSeq" id="WP_261920935.1">
    <property type="nucleotide sequence ID" value="NZ_CP022010.1"/>
</dbReference>
<organism evidence="2 3">
    <name type="scientific">Mergibacter septicus</name>
    <dbReference type="NCBI Taxonomy" id="221402"/>
    <lineage>
        <taxon>Bacteria</taxon>
        <taxon>Pseudomonadati</taxon>
        <taxon>Pseudomonadota</taxon>
        <taxon>Gammaproteobacteria</taxon>
        <taxon>Pasteurellales</taxon>
        <taxon>Pasteurellaceae</taxon>
        <taxon>Mergibacter</taxon>
    </lineage>
</organism>
<proteinExistence type="predicted"/>
<keyword evidence="3" id="KW-1185">Reference proteome</keyword>
<dbReference type="AlphaFoldDB" id="A0A8D4LNT3"/>
<accession>A0A8D4LNT3</accession>
<reference evidence="2" key="1">
    <citation type="submission" date="2017-06" db="EMBL/GenBank/DDBJ databases">
        <title>Genome sequencing of pathogenic and non-pathogenic strains within Bisgaard taxon 40.</title>
        <authorList>
            <person name="Ladner J.T."/>
            <person name="Lovett S.P."/>
            <person name="Koroleva G."/>
            <person name="Lorch J.M."/>
        </authorList>
    </citation>
    <scope>NUCLEOTIDE SEQUENCE</scope>
    <source>
        <strain evidence="2">27576-1-I1</strain>
    </source>
</reference>
<evidence type="ECO:0000259" key="1">
    <source>
        <dbReference type="Pfam" id="PF07126"/>
    </source>
</evidence>
<protein>
    <recommendedName>
        <fullName evidence="1">Cell-division protein ZapC C-terminal domain-containing protein</fullName>
    </recommendedName>
</protein>
<dbReference type="InterPro" id="IPR048372">
    <property type="entry name" value="ZapC_C"/>
</dbReference>
<dbReference type="Pfam" id="PF07126">
    <property type="entry name" value="ZapC_C"/>
    <property type="match status" value="1"/>
</dbReference>
<evidence type="ECO:0000313" key="3">
    <source>
        <dbReference type="Proteomes" id="UP000955338"/>
    </source>
</evidence>
<dbReference type="Proteomes" id="UP000955338">
    <property type="component" value="Chromosome"/>
</dbReference>